<dbReference type="CDD" id="cd00118">
    <property type="entry name" value="LysM"/>
    <property type="match status" value="1"/>
</dbReference>
<name>A0A1S9ZFH8_9GAMM</name>
<dbReference type="InterPro" id="IPR016047">
    <property type="entry name" value="M23ase_b-sheet_dom"/>
</dbReference>
<gene>
    <name evidence="3" type="ORF">B0180_09910</name>
</gene>
<dbReference type="Proteomes" id="UP000190322">
    <property type="component" value="Unassembled WGS sequence"/>
</dbReference>
<evidence type="ECO:0000256" key="1">
    <source>
        <dbReference type="SAM" id="MobiDB-lite"/>
    </source>
</evidence>
<dbReference type="InterPro" id="IPR050570">
    <property type="entry name" value="Cell_wall_metabolism_enzyme"/>
</dbReference>
<dbReference type="EMBL" id="MUXT01000014">
    <property type="protein sequence ID" value="OOR82269.1"/>
    <property type="molecule type" value="Genomic_DNA"/>
</dbReference>
<organism evidence="3 4">
    <name type="scientific">Moraxella canis</name>
    <dbReference type="NCBI Taxonomy" id="90239"/>
    <lineage>
        <taxon>Bacteria</taxon>
        <taxon>Pseudomonadati</taxon>
        <taxon>Pseudomonadota</taxon>
        <taxon>Gammaproteobacteria</taxon>
        <taxon>Moraxellales</taxon>
        <taxon>Moraxellaceae</taxon>
        <taxon>Moraxella</taxon>
    </lineage>
</organism>
<sequence length="303" mass="32279">MTVTIIINSQNQRPIKRLGLVFGVITTCILAGCASKPTYNSASSSGGSGMGSQVITDSKGVPNRYQVKQGDTVSKIAQRYGLNWREIGRINNLNSSYTIYTGQWLTLWSGDIRARERSIRSGATTASTPAPVVTQSRTPVQQRPVVQAPTPTPPVVQQPAPVVPTVTEAPFATGSSGVMQFRYPVGTTNPVVRRFGTATVAGSTVTSNGMWFSGRDGDAINASNAGTVIQADRNMDGASIVIQHTNGFVSSYIHIKDAQVSAGDTVRTGQRIASMKNQPSGAALFEFRISRNGVYVDPLTVLK</sequence>
<evidence type="ECO:0000313" key="3">
    <source>
        <dbReference type="EMBL" id="OOR82269.1"/>
    </source>
</evidence>
<proteinExistence type="predicted"/>
<feature type="region of interest" description="Disordered" evidence="1">
    <location>
        <begin position="41"/>
        <end position="61"/>
    </location>
</feature>
<evidence type="ECO:0000313" key="4">
    <source>
        <dbReference type="Proteomes" id="UP000190322"/>
    </source>
</evidence>
<dbReference type="Gene3D" id="2.70.70.10">
    <property type="entry name" value="Glucose Permease (Domain IIA)"/>
    <property type="match status" value="1"/>
</dbReference>
<dbReference type="CDD" id="cd12797">
    <property type="entry name" value="M23_peptidase"/>
    <property type="match status" value="1"/>
</dbReference>
<dbReference type="Gene3D" id="3.10.350.10">
    <property type="entry name" value="LysM domain"/>
    <property type="match status" value="1"/>
</dbReference>
<protein>
    <submittedName>
        <fullName evidence="3">Peptidase M23</fullName>
    </submittedName>
</protein>
<comment type="caution">
    <text evidence="3">The sequence shown here is derived from an EMBL/GenBank/DDBJ whole genome shotgun (WGS) entry which is preliminary data.</text>
</comment>
<accession>A0A1S9ZFH8</accession>
<reference evidence="3 4" key="1">
    <citation type="submission" date="2017-02" db="EMBL/GenBank/DDBJ databases">
        <title>Draft genome sequence of Moraxella canis CCUG 8415A type strain.</title>
        <authorList>
            <person name="Engstrom-Jakobsson H."/>
            <person name="Salva-Serra F."/>
            <person name="Thorell K."/>
            <person name="Gonzales-Siles L."/>
            <person name="Karlsson R."/>
            <person name="Boulund F."/>
            <person name="Engstrand L."/>
            <person name="Moore E."/>
        </authorList>
    </citation>
    <scope>NUCLEOTIDE SEQUENCE [LARGE SCALE GENOMIC DNA]</scope>
    <source>
        <strain evidence="3 4">CCUG 8415A</strain>
    </source>
</reference>
<dbReference type="PANTHER" id="PTHR21666:SF270">
    <property type="entry name" value="MUREIN HYDROLASE ACTIVATOR ENVC"/>
    <property type="match status" value="1"/>
</dbReference>
<feature type="domain" description="LysM" evidence="2">
    <location>
        <begin position="63"/>
        <end position="107"/>
    </location>
</feature>
<dbReference type="RefSeq" id="WP_078256750.1">
    <property type="nucleotide sequence ID" value="NZ_MUXT01000014.1"/>
</dbReference>
<dbReference type="PROSITE" id="PS51782">
    <property type="entry name" value="LYSM"/>
    <property type="match status" value="1"/>
</dbReference>
<dbReference type="PANTHER" id="PTHR21666">
    <property type="entry name" value="PEPTIDASE-RELATED"/>
    <property type="match status" value="1"/>
</dbReference>
<dbReference type="SMART" id="SM00257">
    <property type="entry name" value="LysM"/>
    <property type="match status" value="1"/>
</dbReference>
<dbReference type="AlphaFoldDB" id="A0A1S9ZFH8"/>
<dbReference type="InterPro" id="IPR018392">
    <property type="entry name" value="LysM"/>
</dbReference>
<dbReference type="Pfam" id="PF01476">
    <property type="entry name" value="LysM"/>
    <property type="match status" value="1"/>
</dbReference>
<dbReference type="InterPro" id="IPR011055">
    <property type="entry name" value="Dup_hybrid_motif"/>
</dbReference>
<dbReference type="InterPro" id="IPR036779">
    <property type="entry name" value="LysM_dom_sf"/>
</dbReference>
<dbReference type="SUPFAM" id="SSF51261">
    <property type="entry name" value="Duplicated hybrid motif"/>
    <property type="match status" value="1"/>
</dbReference>
<evidence type="ECO:0000259" key="2">
    <source>
        <dbReference type="PROSITE" id="PS51782"/>
    </source>
</evidence>
<dbReference type="Pfam" id="PF01551">
    <property type="entry name" value="Peptidase_M23"/>
    <property type="match status" value="1"/>
</dbReference>
<dbReference type="GO" id="GO:0004222">
    <property type="term" value="F:metalloendopeptidase activity"/>
    <property type="evidence" value="ECO:0007669"/>
    <property type="project" value="TreeGrafter"/>
</dbReference>